<dbReference type="AlphaFoldDB" id="A0A1G2KWS6"/>
<sequence length="136" mass="15272">MGEQCSKKYLCLREKVVMHSRWKWKTAIRLIFIICLMAGMLVILNGTHAMAQNGDAPPCRVVGAQLLSYEYSPMTGVAQATYSHSVAGDVYAEGFGRADLQMTQNQAERKARYEVLQKICDQVTQRVQAKVASERK</sequence>
<evidence type="ECO:0000313" key="3">
    <source>
        <dbReference type="Proteomes" id="UP000177177"/>
    </source>
</evidence>
<gene>
    <name evidence="2" type="ORF">A3C92_02895</name>
</gene>
<name>A0A1G2KWS6_9BACT</name>
<accession>A0A1G2KWS6</accession>
<dbReference type="EMBL" id="MHQN01000009">
    <property type="protein sequence ID" value="OHA03886.1"/>
    <property type="molecule type" value="Genomic_DNA"/>
</dbReference>
<keyword evidence="1" id="KW-0812">Transmembrane</keyword>
<evidence type="ECO:0000256" key="1">
    <source>
        <dbReference type="SAM" id="Phobius"/>
    </source>
</evidence>
<dbReference type="Proteomes" id="UP000177177">
    <property type="component" value="Unassembled WGS sequence"/>
</dbReference>
<organism evidence="2 3">
    <name type="scientific">Candidatus Sungbacteria bacterium RIFCSPHIGHO2_02_FULL_53_17</name>
    <dbReference type="NCBI Taxonomy" id="1802275"/>
    <lineage>
        <taxon>Bacteria</taxon>
        <taxon>Candidatus Sungiibacteriota</taxon>
    </lineage>
</organism>
<protein>
    <submittedName>
        <fullName evidence="2">Uncharacterized protein</fullName>
    </submittedName>
</protein>
<comment type="caution">
    <text evidence="2">The sequence shown here is derived from an EMBL/GenBank/DDBJ whole genome shotgun (WGS) entry which is preliminary data.</text>
</comment>
<evidence type="ECO:0000313" key="2">
    <source>
        <dbReference type="EMBL" id="OHA03886.1"/>
    </source>
</evidence>
<keyword evidence="1" id="KW-0472">Membrane</keyword>
<reference evidence="2 3" key="1">
    <citation type="journal article" date="2016" name="Nat. Commun.">
        <title>Thousands of microbial genomes shed light on interconnected biogeochemical processes in an aquifer system.</title>
        <authorList>
            <person name="Anantharaman K."/>
            <person name="Brown C.T."/>
            <person name="Hug L.A."/>
            <person name="Sharon I."/>
            <person name="Castelle C.J."/>
            <person name="Probst A.J."/>
            <person name="Thomas B.C."/>
            <person name="Singh A."/>
            <person name="Wilkins M.J."/>
            <person name="Karaoz U."/>
            <person name="Brodie E.L."/>
            <person name="Williams K.H."/>
            <person name="Hubbard S.S."/>
            <person name="Banfield J.F."/>
        </authorList>
    </citation>
    <scope>NUCLEOTIDE SEQUENCE [LARGE SCALE GENOMIC DNA]</scope>
</reference>
<proteinExistence type="predicted"/>
<feature type="transmembrane region" description="Helical" evidence="1">
    <location>
        <begin position="27"/>
        <end position="44"/>
    </location>
</feature>
<keyword evidence="1" id="KW-1133">Transmembrane helix</keyword>